<evidence type="ECO:0000313" key="22">
    <source>
        <dbReference type="EMBL" id="KYD14455.1"/>
    </source>
</evidence>
<dbReference type="InterPro" id="IPR005720">
    <property type="entry name" value="Dihydroorotate_DH_cat"/>
</dbReference>
<evidence type="ECO:0000256" key="10">
    <source>
        <dbReference type="ARBA" id="ARBA00022723"/>
    </source>
</evidence>
<dbReference type="GO" id="GO:0005737">
    <property type="term" value="C:cytoplasm"/>
    <property type="evidence" value="ECO:0007669"/>
    <property type="project" value="InterPro"/>
</dbReference>
<keyword evidence="11 22" id="KW-0560">Oxidoreductase</keyword>
<dbReference type="eggNOG" id="COG1146">
    <property type="taxonomic scope" value="Bacteria"/>
</dbReference>
<evidence type="ECO:0000256" key="19">
    <source>
        <dbReference type="ARBA" id="ARBA00049714"/>
    </source>
</evidence>
<dbReference type="PROSITE" id="PS00198">
    <property type="entry name" value="4FE4S_FER_1"/>
    <property type="match status" value="1"/>
</dbReference>
<dbReference type="SUPFAM" id="SSF51395">
    <property type="entry name" value="FMN-linked oxidoreductases"/>
    <property type="match status" value="1"/>
</dbReference>
<dbReference type="PANTHER" id="PTHR43073">
    <property type="entry name" value="DIHYDROPYRIMIDINE DEHYDROGENASE [NADP(+)]"/>
    <property type="match status" value="1"/>
</dbReference>
<dbReference type="NCBIfam" id="NF006183">
    <property type="entry name" value="PRK08318.1"/>
    <property type="match status" value="1"/>
</dbReference>
<sequence>MMMKKDLSIDFVGVHCENPFFLSSSPVCNNAEMVAKAFDAGWGGIFYKTVGIKGMDECSPRFDILTKESTPWAGFKNMEQISEMSMEQNIGEIRKLKKNYPNKVVGVSIMGSNEEEWITLAKAVTEAGADILELNFSCPQMTSHAMGSDVGQNPELVRKYCKAVVENTHLPVVAKMTPNITRMEEPAIAAVQGGAHGISAINTIKSITNIDLDNLTGRPVVNGKSSISGYSGKAIKPIALRFIAELAKCEELKSVHLSGIGGIETWQDALEFILLGCRNVQVTTAVMQYGYRIVEDLISGISHFMDERGVNKLDDLVGLALNNIVPAEELDRSFKIIPKIDEDKCVGCGRCYVSCFDGAHQAIVWDSETRKPRILEDHCVGCHLCLNVCPVYDCITPGKVVFKEGRANNRTAEDIVQQVVYQ</sequence>
<evidence type="ECO:0000256" key="20">
    <source>
        <dbReference type="ARBA" id="ARBA00049728"/>
    </source>
</evidence>
<dbReference type="InterPro" id="IPR013785">
    <property type="entry name" value="Aldolase_TIM"/>
</dbReference>
<dbReference type="GO" id="GO:0051536">
    <property type="term" value="F:iron-sulfur cluster binding"/>
    <property type="evidence" value="ECO:0007669"/>
    <property type="project" value="UniProtKB-KW"/>
</dbReference>
<evidence type="ECO:0000256" key="2">
    <source>
        <dbReference type="ARBA" id="ARBA00001917"/>
    </source>
</evidence>
<comment type="pathway">
    <text evidence="3">Pyrimidine metabolism; UMP biosynthesis via de novo pathway.</text>
</comment>
<evidence type="ECO:0000256" key="17">
    <source>
        <dbReference type="ARBA" id="ARBA00048792"/>
    </source>
</evidence>
<dbReference type="PATRIC" id="fig|81408.3.peg.3565"/>
<evidence type="ECO:0000256" key="1">
    <source>
        <dbReference type="ARBA" id="ARBA00001694"/>
    </source>
</evidence>
<name>A0A150LQ93_9BACL</name>
<dbReference type="Pfam" id="PF14697">
    <property type="entry name" value="Fer4_21"/>
    <property type="match status" value="1"/>
</dbReference>
<comment type="subunit">
    <text evidence="19">Heterotetramer of 2 PreA and 2 PreT subunits.</text>
</comment>
<keyword evidence="13" id="KW-0411">Iron-sulfur</keyword>
<comment type="catalytic activity">
    <reaction evidence="16">
        <text>5,6-dihydrothymine + NAD(+) = thymine + NADH + H(+)</text>
        <dbReference type="Rhea" id="RHEA:28791"/>
        <dbReference type="ChEBI" id="CHEBI:15378"/>
        <dbReference type="ChEBI" id="CHEBI:17821"/>
        <dbReference type="ChEBI" id="CHEBI:27468"/>
        <dbReference type="ChEBI" id="CHEBI:57540"/>
        <dbReference type="ChEBI" id="CHEBI:57945"/>
        <dbReference type="EC" id="1.3.1.1"/>
    </reaction>
</comment>
<evidence type="ECO:0000256" key="3">
    <source>
        <dbReference type="ARBA" id="ARBA00004725"/>
    </source>
</evidence>
<comment type="subunit">
    <text evidence="6">Homodimer.</text>
</comment>
<dbReference type="Proteomes" id="UP000075455">
    <property type="component" value="Unassembled WGS sequence"/>
</dbReference>
<dbReference type="RefSeq" id="WP_061579395.1">
    <property type="nucleotide sequence ID" value="NZ_LQYS01000041.1"/>
</dbReference>
<dbReference type="EC" id="1.3.98.1" evidence="7"/>
<comment type="caution">
    <text evidence="22">The sequence shown here is derived from an EMBL/GenBank/DDBJ whole genome shotgun (WGS) entry which is preliminary data.</text>
</comment>
<protein>
    <recommendedName>
        <fullName evidence="15">Dihydrothymine dehydrogenase</fullName>
        <ecNumber evidence="20">1.3.1.1</ecNumber>
        <ecNumber evidence="7">1.3.98.1</ecNumber>
    </recommendedName>
    <alternativeName>
        <fullName evidence="14">Dihydrouracil dehydrogenase</fullName>
    </alternativeName>
</protein>
<dbReference type="FunFam" id="3.20.20.70:FF:000027">
    <property type="entry name" value="Dihydropyrimidine dehydrogenase [NADP(+)]"/>
    <property type="match status" value="1"/>
</dbReference>
<dbReference type="PROSITE" id="PS51379">
    <property type="entry name" value="4FE4S_FER_2"/>
    <property type="match status" value="2"/>
</dbReference>
<evidence type="ECO:0000256" key="15">
    <source>
        <dbReference type="ARBA" id="ARBA00032722"/>
    </source>
</evidence>
<dbReference type="Gene3D" id="3.30.70.20">
    <property type="match status" value="1"/>
</dbReference>
<dbReference type="STRING" id="81408.B4119_1505"/>
<gene>
    <name evidence="22" type="ORF">B4119_1505</name>
</gene>
<evidence type="ECO:0000256" key="16">
    <source>
        <dbReference type="ARBA" id="ARBA00047685"/>
    </source>
</evidence>
<dbReference type="PANTHER" id="PTHR43073:SF2">
    <property type="entry name" value="DIHYDROPYRIMIDINE DEHYDROGENASE [NADP(+)]"/>
    <property type="match status" value="1"/>
</dbReference>
<evidence type="ECO:0000256" key="7">
    <source>
        <dbReference type="ARBA" id="ARBA00011911"/>
    </source>
</evidence>
<keyword evidence="10" id="KW-0479">Metal-binding</keyword>
<feature type="domain" description="4Fe-4S ferredoxin-type" evidence="21">
    <location>
        <begin position="336"/>
        <end position="366"/>
    </location>
</feature>
<dbReference type="InterPro" id="IPR017900">
    <property type="entry name" value="4Fe4S_Fe_S_CS"/>
</dbReference>
<dbReference type="AlphaFoldDB" id="A0A150LQ93"/>
<dbReference type="GO" id="GO:1990663">
    <property type="term" value="F:dihydroorotate dehydrogenase (fumarate) activity"/>
    <property type="evidence" value="ECO:0007669"/>
    <property type="project" value="UniProtKB-EC"/>
</dbReference>
<evidence type="ECO:0000256" key="11">
    <source>
        <dbReference type="ARBA" id="ARBA00023002"/>
    </source>
</evidence>
<evidence type="ECO:0000256" key="13">
    <source>
        <dbReference type="ARBA" id="ARBA00023014"/>
    </source>
</evidence>
<dbReference type="Pfam" id="PF01180">
    <property type="entry name" value="DHO_dh"/>
    <property type="match status" value="1"/>
</dbReference>
<dbReference type="CDD" id="cd02940">
    <property type="entry name" value="DHPD_FMN"/>
    <property type="match status" value="1"/>
</dbReference>
<dbReference type="Gene3D" id="3.20.20.70">
    <property type="entry name" value="Aldolase class I"/>
    <property type="match status" value="1"/>
</dbReference>
<evidence type="ECO:0000256" key="12">
    <source>
        <dbReference type="ARBA" id="ARBA00023004"/>
    </source>
</evidence>
<feature type="domain" description="4Fe-4S ferredoxin-type" evidence="21">
    <location>
        <begin position="370"/>
        <end position="400"/>
    </location>
</feature>
<dbReference type="eggNOG" id="COG0167">
    <property type="taxonomic scope" value="Bacteria"/>
</dbReference>
<evidence type="ECO:0000256" key="6">
    <source>
        <dbReference type="ARBA" id="ARBA00011738"/>
    </source>
</evidence>
<proteinExistence type="inferred from homology"/>
<evidence type="ECO:0000256" key="4">
    <source>
        <dbReference type="ARBA" id="ARBA00008008"/>
    </source>
</evidence>
<evidence type="ECO:0000313" key="23">
    <source>
        <dbReference type="Proteomes" id="UP000075455"/>
    </source>
</evidence>
<accession>A0A150LQ93</accession>
<evidence type="ECO:0000256" key="9">
    <source>
        <dbReference type="ARBA" id="ARBA00022643"/>
    </source>
</evidence>
<dbReference type="EC" id="1.3.1.1" evidence="20"/>
<evidence type="ECO:0000256" key="18">
    <source>
        <dbReference type="ARBA" id="ARBA00049578"/>
    </source>
</evidence>
<organism evidence="22 23">
    <name type="scientific">Saccharococcus caldoxylosilyticus</name>
    <dbReference type="NCBI Taxonomy" id="81408"/>
    <lineage>
        <taxon>Bacteria</taxon>
        <taxon>Bacillati</taxon>
        <taxon>Bacillota</taxon>
        <taxon>Bacilli</taxon>
        <taxon>Bacillales</taxon>
        <taxon>Anoxybacillaceae</taxon>
        <taxon>Saccharococcus</taxon>
    </lineage>
</organism>
<keyword evidence="9" id="KW-0288">FMN</keyword>
<comment type="similarity">
    <text evidence="4">Belongs to the dihydroorotate dehydrogenase family. Type 1 subfamily.</text>
</comment>
<comment type="catalytic activity">
    <reaction evidence="1">
        <text>(S)-dihydroorotate + fumarate = orotate + succinate</text>
        <dbReference type="Rhea" id="RHEA:30059"/>
        <dbReference type="ChEBI" id="CHEBI:29806"/>
        <dbReference type="ChEBI" id="CHEBI:30031"/>
        <dbReference type="ChEBI" id="CHEBI:30839"/>
        <dbReference type="ChEBI" id="CHEBI:30864"/>
        <dbReference type="EC" id="1.3.98.1"/>
    </reaction>
</comment>
<comment type="catalytic activity">
    <reaction evidence="17">
        <text>5,6-dihydrouracil + NAD(+) = uracil + NADH + H(+)</text>
        <dbReference type="Rhea" id="RHEA:20189"/>
        <dbReference type="ChEBI" id="CHEBI:15378"/>
        <dbReference type="ChEBI" id="CHEBI:15901"/>
        <dbReference type="ChEBI" id="CHEBI:17568"/>
        <dbReference type="ChEBI" id="CHEBI:57540"/>
        <dbReference type="ChEBI" id="CHEBI:57945"/>
        <dbReference type="EC" id="1.3.1.1"/>
    </reaction>
</comment>
<evidence type="ECO:0000256" key="8">
    <source>
        <dbReference type="ARBA" id="ARBA00022630"/>
    </source>
</evidence>
<dbReference type="InterPro" id="IPR017896">
    <property type="entry name" value="4Fe4S_Fe-S-bd"/>
</dbReference>
<dbReference type="GO" id="GO:0004159">
    <property type="term" value="F:dihydropyrimidine dehydrogenase (NAD+) activity"/>
    <property type="evidence" value="ECO:0007669"/>
    <property type="project" value="UniProtKB-EC"/>
</dbReference>
<evidence type="ECO:0000256" key="14">
    <source>
        <dbReference type="ARBA" id="ARBA00030119"/>
    </source>
</evidence>
<evidence type="ECO:0000256" key="5">
    <source>
        <dbReference type="ARBA" id="ARBA00010804"/>
    </source>
</evidence>
<comment type="similarity">
    <text evidence="5">Belongs to the dihydropyrimidine dehydrogenase family.</text>
</comment>
<dbReference type="SUPFAM" id="SSF54862">
    <property type="entry name" value="4Fe-4S ferredoxins"/>
    <property type="match status" value="1"/>
</dbReference>
<comment type="function">
    <text evidence="18">Involved in pyrimidine base degradation. Catalyzes physiologically the reduction of uracil to 5,6-dihydrouracil (DHU) by using NADH as a specific cosubstrate. It also catalyzes the reverse reaction and the reduction of thymine to 5,6-dihydrothymine (DHT).</text>
</comment>
<comment type="cofactor">
    <cofactor evidence="2">
        <name>FMN</name>
        <dbReference type="ChEBI" id="CHEBI:58210"/>
    </cofactor>
</comment>
<keyword evidence="8" id="KW-0285">Flavoprotein</keyword>
<dbReference type="EMBL" id="LQYS01000041">
    <property type="protein sequence ID" value="KYD14455.1"/>
    <property type="molecule type" value="Genomic_DNA"/>
</dbReference>
<evidence type="ECO:0000259" key="21">
    <source>
        <dbReference type="PROSITE" id="PS51379"/>
    </source>
</evidence>
<dbReference type="GO" id="GO:0046872">
    <property type="term" value="F:metal ion binding"/>
    <property type="evidence" value="ECO:0007669"/>
    <property type="project" value="UniProtKB-KW"/>
</dbReference>
<keyword evidence="12" id="KW-0408">Iron</keyword>
<reference evidence="22 23" key="1">
    <citation type="submission" date="2016-01" db="EMBL/GenBank/DDBJ databases">
        <title>Draft Genome Sequences of Seven Thermophilic Sporeformers Isolated from Foods.</title>
        <authorList>
            <person name="Berendsen E.M."/>
            <person name="Wells-Bennik M.H."/>
            <person name="Krawcyk A.O."/>
            <person name="De Jong A."/>
            <person name="Holsappel S."/>
            <person name="Eijlander R.T."/>
            <person name="Kuipers O.P."/>
        </authorList>
    </citation>
    <scope>NUCLEOTIDE SEQUENCE [LARGE SCALE GENOMIC DNA]</scope>
    <source>
        <strain evidence="22 23">B4119</strain>
    </source>
</reference>